<organism evidence="2 3">
    <name type="scientific">Aspergillus puulaauensis</name>
    <dbReference type="NCBI Taxonomy" id="1220207"/>
    <lineage>
        <taxon>Eukaryota</taxon>
        <taxon>Fungi</taxon>
        <taxon>Dikarya</taxon>
        <taxon>Ascomycota</taxon>
        <taxon>Pezizomycotina</taxon>
        <taxon>Eurotiomycetes</taxon>
        <taxon>Eurotiomycetidae</taxon>
        <taxon>Eurotiales</taxon>
        <taxon>Aspergillaceae</taxon>
        <taxon>Aspergillus</taxon>
    </lineage>
</organism>
<dbReference type="EMBL" id="AP024445">
    <property type="protein sequence ID" value="BCS23166.1"/>
    <property type="molecule type" value="Genomic_DNA"/>
</dbReference>
<feature type="region of interest" description="Disordered" evidence="1">
    <location>
        <begin position="1"/>
        <end position="26"/>
    </location>
</feature>
<dbReference type="Proteomes" id="UP000654913">
    <property type="component" value="Chromosome 3"/>
</dbReference>
<dbReference type="RefSeq" id="XP_041555360.1">
    <property type="nucleotide sequence ID" value="XM_041702589.1"/>
</dbReference>
<proteinExistence type="predicted"/>
<dbReference type="GeneID" id="64973171"/>
<evidence type="ECO:0008006" key="4">
    <source>
        <dbReference type="Google" id="ProtNLM"/>
    </source>
</evidence>
<name>A0A7R7XKJ6_9EURO</name>
<sequence>MSSGLTRLDPIESTQGEADRAPTASTATAVRNMVITTTQGDVQENFGEEMRATTEACVDLVTLLLSCRHLKTFRYLGRRISSDGDSYLPYENYTKFQMIFALIWSRMIANSCGSKQQPPSTEQEECRPFACLKQVYITELGPWSWSQFLRDLLSLPELDTLSYIFPIDAWAFSLDPSPTRSATLQDLHLSTTAVDQRNFRALFGAVQNLTSLHLDISGISFKERNFDTYINILREHGSLLAKLCITARSGALKKLPPVSFSLFTRVKILSVPDSLLYDSETTIDGFISRLPRKVEELTVTVQASRERTSALLVDPALNKDQLPALKKVTVLVPDHENGSANHELGVWLRPISRIFTSRSLGFHYGKVSTTQPLHSG</sequence>
<evidence type="ECO:0000256" key="1">
    <source>
        <dbReference type="SAM" id="MobiDB-lite"/>
    </source>
</evidence>
<reference evidence="2" key="2">
    <citation type="submission" date="2021-02" db="EMBL/GenBank/DDBJ databases">
        <title>Aspergillus puulaauensis MK2 genome sequence.</title>
        <authorList>
            <person name="Futagami T."/>
            <person name="Mori K."/>
            <person name="Kadooka C."/>
            <person name="Tanaka T."/>
        </authorList>
    </citation>
    <scope>NUCLEOTIDE SEQUENCE</scope>
    <source>
        <strain evidence="2">MK2</strain>
    </source>
</reference>
<gene>
    <name evidence="2" type="ORF">APUU_31391S</name>
</gene>
<accession>A0A7R7XKJ6</accession>
<keyword evidence="3" id="KW-1185">Reference proteome</keyword>
<dbReference type="KEGG" id="apuu:APUU_31391S"/>
<reference evidence="2" key="1">
    <citation type="submission" date="2021-01" db="EMBL/GenBank/DDBJ databases">
        <authorList>
            <consortium name="Aspergillus puulaauensis MK2 genome sequencing consortium"/>
            <person name="Kazuki M."/>
            <person name="Futagami T."/>
        </authorList>
    </citation>
    <scope>NUCLEOTIDE SEQUENCE</scope>
    <source>
        <strain evidence="2">MK2</strain>
    </source>
</reference>
<protein>
    <recommendedName>
        <fullName evidence="4">F-box domain protein</fullName>
    </recommendedName>
</protein>
<evidence type="ECO:0000313" key="3">
    <source>
        <dbReference type="Proteomes" id="UP000654913"/>
    </source>
</evidence>
<dbReference type="AlphaFoldDB" id="A0A7R7XKJ6"/>
<evidence type="ECO:0000313" key="2">
    <source>
        <dbReference type="EMBL" id="BCS23166.1"/>
    </source>
</evidence>